<feature type="transmembrane region" description="Helical" evidence="2">
    <location>
        <begin position="21"/>
        <end position="42"/>
    </location>
</feature>
<reference evidence="3 4" key="1">
    <citation type="submission" date="2019-03" db="EMBL/GenBank/DDBJ databases">
        <title>Cohnella endophytica sp. nov., a novel endophytic bacterium isolated from bark of Sonneratia apetala.</title>
        <authorList>
            <person name="Tuo L."/>
        </authorList>
    </citation>
    <scope>NUCLEOTIDE SEQUENCE [LARGE SCALE GENOMIC DNA]</scope>
    <source>
        <strain evidence="3 4">CCTCC AB 208254</strain>
    </source>
</reference>
<proteinExistence type="predicted"/>
<sequence>MIPLTRYKCKANTSGSISLEAALIFPWVVMITLILLLFALFVSQKSLLYYSSTVTAERTAFGWSNSAKDTHTGAYPEGKYDGLYWRLTEDSLVQGLFGLVSENREVSAGINSESEGSNGSSAVDKLRKYSVEPASSHKVGNGEMRYENIGIQREVAVELSSSWNVKPLNWLRGRGEAESEVSALIVEPAEFLRTFDLVRYYAAKMKGAKEGESEYRDKAGGVLRKRKP</sequence>
<evidence type="ECO:0000256" key="1">
    <source>
        <dbReference type="SAM" id="MobiDB-lite"/>
    </source>
</evidence>
<dbReference type="AlphaFoldDB" id="A0A4Y8M561"/>
<protein>
    <submittedName>
        <fullName evidence="3">Pilus assembly protein</fullName>
    </submittedName>
</protein>
<evidence type="ECO:0000313" key="4">
    <source>
        <dbReference type="Proteomes" id="UP000297900"/>
    </source>
</evidence>
<comment type="caution">
    <text evidence="3">The sequence shown here is derived from an EMBL/GenBank/DDBJ whole genome shotgun (WGS) entry which is preliminary data.</text>
</comment>
<keyword evidence="2" id="KW-1133">Transmembrane helix</keyword>
<keyword evidence="2" id="KW-0472">Membrane</keyword>
<accession>A0A4Y8M561</accession>
<keyword evidence="2" id="KW-0812">Transmembrane</keyword>
<feature type="compositionally biased region" description="Basic and acidic residues" evidence="1">
    <location>
        <begin position="207"/>
        <end position="219"/>
    </location>
</feature>
<dbReference type="Proteomes" id="UP000297900">
    <property type="component" value="Unassembled WGS sequence"/>
</dbReference>
<evidence type="ECO:0000313" key="3">
    <source>
        <dbReference type="EMBL" id="TFE28201.1"/>
    </source>
</evidence>
<keyword evidence="4" id="KW-1185">Reference proteome</keyword>
<organism evidence="3 4">
    <name type="scientific">Cohnella luojiensis</name>
    <dbReference type="NCBI Taxonomy" id="652876"/>
    <lineage>
        <taxon>Bacteria</taxon>
        <taxon>Bacillati</taxon>
        <taxon>Bacillota</taxon>
        <taxon>Bacilli</taxon>
        <taxon>Bacillales</taxon>
        <taxon>Paenibacillaceae</taxon>
        <taxon>Cohnella</taxon>
    </lineage>
</organism>
<feature type="region of interest" description="Disordered" evidence="1">
    <location>
        <begin position="207"/>
        <end position="228"/>
    </location>
</feature>
<gene>
    <name evidence="3" type="ORF">E2980_08270</name>
</gene>
<dbReference type="RefSeq" id="WP_167747032.1">
    <property type="nucleotide sequence ID" value="NZ_SOMN01000007.1"/>
</dbReference>
<evidence type="ECO:0000256" key="2">
    <source>
        <dbReference type="SAM" id="Phobius"/>
    </source>
</evidence>
<dbReference type="EMBL" id="SOMN01000007">
    <property type="protein sequence ID" value="TFE28201.1"/>
    <property type="molecule type" value="Genomic_DNA"/>
</dbReference>
<name>A0A4Y8M561_9BACL</name>